<keyword evidence="2 7" id="KW-0813">Transport</keyword>
<reference evidence="9 10" key="1">
    <citation type="submission" date="2019-10" db="EMBL/GenBank/DDBJ databases">
        <title>Description of Paenibacillus choica sp. nov.</title>
        <authorList>
            <person name="Carlier A."/>
            <person name="Qi S."/>
        </authorList>
    </citation>
    <scope>NUCLEOTIDE SEQUENCE [LARGE SCALE GENOMIC DNA]</scope>
    <source>
        <strain evidence="9 10">LMG 31460</strain>
    </source>
</reference>
<protein>
    <submittedName>
        <fullName evidence="9">ABC transporter permease subunit</fullName>
    </submittedName>
</protein>
<evidence type="ECO:0000259" key="8">
    <source>
        <dbReference type="PROSITE" id="PS50928"/>
    </source>
</evidence>
<keyword evidence="3" id="KW-1003">Cell membrane</keyword>
<keyword evidence="5 7" id="KW-1133">Transmembrane helix</keyword>
<accession>A0ABX1Z6W5</accession>
<evidence type="ECO:0000256" key="7">
    <source>
        <dbReference type="RuleBase" id="RU363032"/>
    </source>
</evidence>
<dbReference type="Pfam" id="PF00528">
    <property type="entry name" value="BPD_transp_1"/>
    <property type="match status" value="1"/>
</dbReference>
<feature type="transmembrane region" description="Helical" evidence="7">
    <location>
        <begin position="200"/>
        <end position="222"/>
    </location>
</feature>
<keyword evidence="4 7" id="KW-0812">Transmembrane</keyword>
<feature type="transmembrane region" description="Helical" evidence="7">
    <location>
        <begin position="89"/>
        <end position="111"/>
    </location>
</feature>
<keyword evidence="10" id="KW-1185">Reference proteome</keyword>
<feature type="transmembrane region" description="Helical" evidence="7">
    <location>
        <begin position="148"/>
        <end position="171"/>
    </location>
</feature>
<sequence>MRGTDMNATTKVQRVRLKLLFPSFLKISFLVIVAVITLFPIVYAFFASFKPLHELMSDGSSLLPKTWRWANYREVWELSNFARYFKNSIFVTFFSVVIIMINSSMFGFVLARKRLLATRIVEGLFSATIFASFGSALLFPIMKIALQFHILNLSGVVIVQAAGGLLVNTFLIKSFMQTISKEIDEAAVIDGASFFQIYRLIALPIMRPMLASVALFSFQASWNDFLLPLVFTLANPDWRTVIIGVYSLRSSAAGATSWHFMMAGSMIALTPIVLLFLLLQKQFITSLSGGAIKG</sequence>
<comment type="subcellular location">
    <subcellularLocation>
        <location evidence="1 7">Cell membrane</location>
        <topology evidence="1 7">Multi-pass membrane protein</topology>
    </subcellularLocation>
</comment>
<evidence type="ECO:0000313" key="9">
    <source>
        <dbReference type="EMBL" id="NOU87605.1"/>
    </source>
</evidence>
<dbReference type="InterPro" id="IPR000515">
    <property type="entry name" value="MetI-like"/>
</dbReference>
<dbReference type="Gene3D" id="1.10.3720.10">
    <property type="entry name" value="MetI-like"/>
    <property type="match status" value="1"/>
</dbReference>
<comment type="caution">
    <text evidence="9">The sequence shown here is derived from an EMBL/GenBank/DDBJ whole genome shotgun (WGS) entry which is preliminary data.</text>
</comment>
<evidence type="ECO:0000256" key="5">
    <source>
        <dbReference type="ARBA" id="ARBA00022989"/>
    </source>
</evidence>
<dbReference type="CDD" id="cd06261">
    <property type="entry name" value="TM_PBP2"/>
    <property type="match status" value="1"/>
</dbReference>
<evidence type="ECO:0000256" key="3">
    <source>
        <dbReference type="ARBA" id="ARBA00022475"/>
    </source>
</evidence>
<feature type="transmembrane region" description="Helical" evidence="7">
    <location>
        <begin position="123"/>
        <end position="142"/>
    </location>
</feature>
<comment type="similarity">
    <text evidence="7">Belongs to the binding-protein-dependent transport system permease family.</text>
</comment>
<feature type="domain" description="ABC transmembrane type-1" evidence="8">
    <location>
        <begin position="85"/>
        <end position="279"/>
    </location>
</feature>
<gene>
    <name evidence="9" type="ORF">GC102_17755</name>
</gene>
<organism evidence="9 10">
    <name type="scientific">Paenibacillus germinis</name>
    <dbReference type="NCBI Taxonomy" id="2654979"/>
    <lineage>
        <taxon>Bacteria</taxon>
        <taxon>Bacillati</taxon>
        <taxon>Bacillota</taxon>
        <taxon>Bacilli</taxon>
        <taxon>Bacillales</taxon>
        <taxon>Paenibacillaceae</taxon>
        <taxon>Paenibacillus</taxon>
    </lineage>
</organism>
<evidence type="ECO:0000256" key="6">
    <source>
        <dbReference type="ARBA" id="ARBA00023136"/>
    </source>
</evidence>
<dbReference type="InterPro" id="IPR035906">
    <property type="entry name" value="MetI-like_sf"/>
</dbReference>
<dbReference type="EMBL" id="WHOC01000089">
    <property type="protein sequence ID" value="NOU87605.1"/>
    <property type="molecule type" value="Genomic_DNA"/>
</dbReference>
<dbReference type="PANTHER" id="PTHR43744:SF12">
    <property type="entry name" value="ABC TRANSPORTER PERMEASE PROTEIN MG189-RELATED"/>
    <property type="match status" value="1"/>
</dbReference>
<evidence type="ECO:0000256" key="1">
    <source>
        <dbReference type="ARBA" id="ARBA00004651"/>
    </source>
</evidence>
<dbReference type="PANTHER" id="PTHR43744">
    <property type="entry name" value="ABC TRANSPORTER PERMEASE PROTEIN MG189-RELATED-RELATED"/>
    <property type="match status" value="1"/>
</dbReference>
<dbReference type="PROSITE" id="PS50928">
    <property type="entry name" value="ABC_TM1"/>
    <property type="match status" value="1"/>
</dbReference>
<name>A0ABX1Z6W5_9BACL</name>
<dbReference type="Proteomes" id="UP000658690">
    <property type="component" value="Unassembled WGS sequence"/>
</dbReference>
<evidence type="ECO:0000313" key="10">
    <source>
        <dbReference type="Proteomes" id="UP000658690"/>
    </source>
</evidence>
<evidence type="ECO:0000256" key="2">
    <source>
        <dbReference type="ARBA" id="ARBA00022448"/>
    </source>
</evidence>
<evidence type="ECO:0000256" key="4">
    <source>
        <dbReference type="ARBA" id="ARBA00022692"/>
    </source>
</evidence>
<feature type="transmembrane region" description="Helical" evidence="7">
    <location>
        <begin position="20"/>
        <end position="46"/>
    </location>
</feature>
<keyword evidence="6 7" id="KW-0472">Membrane</keyword>
<proteinExistence type="inferred from homology"/>
<feature type="transmembrane region" description="Helical" evidence="7">
    <location>
        <begin position="258"/>
        <end position="279"/>
    </location>
</feature>
<dbReference type="SUPFAM" id="SSF161098">
    <property type="entry name" value="MetI-like"/>
    <property type="match status" value="1"/>
</dbReference>